<gene>
    <name evidence="1" type="ORF">SDC9_186670</name>
</gene>
<comment type="caution">
    <text evidence="1">The sequence shown here is derived from an EMBL/GenBank/DDBJ whole genome shotgun (WGS) entry which is preliminary data.</text>
</comment>
<sequence>MFTLGKPNNSNKLFSIPLFPRIVIHAYVLRSMFIHIGSMHRNNRVFRLDKFDFEIMYAAGYPSNRHIMVHMAARNMESHKMFRYNGSKNLIKLPIVKLMFVSPPESVVRLYKRTRNDGNTMNITIHTAYG</sequence>
<reference evidence="1" key="1">
    <citation type="submission" date="2019-08" db="EMBL/GenBank/DDBJ databases">
        <authorList>
            <person name="Kucharzyk K."/>
            <person name="Murdoch R.W."/>
            <person name="Higgins S."/>
            <person name="Loffler F."/>
        </authorList>
    </citation>
    <scope>NUCLEOTIDE SEQUENCE</scope>
</reference>
<dbReference type="AlphaFoldDB" id="A0A645HL50"/>
<dbReference type="EMBL" id="VSSQ01094775">
    <property type="protein sequence ID" value="MPN39142.1"/>
    <property type="molecule type" value="Genomic_DNA"/>
</dbReference>
<name>A0A645HL50_9ZZZZ</name>
<evidence type="ECO:0000313" key="1">
    <source>
        <dbReference type="EMBL" id="MPN39142.1"/>
    </source>
</evidence>
<accession>A0A645HL50</accession>
<organism evidence="1">
    <name type="scientific">bioreactor metagenome</name>
    <dbReference type="NCBI Taxonomy" id="1076179"/>
    <lineage>
        <taxon>unclassified sequences</taxon>
        <taxon>metagenomes</taxon>
        <taxon>ecological metagenomes</taxon>
    </lineage>
</organism>
<proteinExistence type="predicted"/>
<protein>
    <submittedName>
        <fullName evidence="1">Uncharacterized protein</fullName>
    </submittedName>
</protein>